<name>A0A3P7P5C3_DIBLA</name>
<dbReference type="AlphaFoldDB" id="A0A3P7P5C3"/>
<sequence>MSSWQIAPDKNLDAIRRDKVKLKKFVVGYLKSYTRFITDAQQKIMQQFQKLESCRQEASTSQVDAPAAESCILSRVETLEDYDRLNARIDDGVFR</sequence>
<gene>
    <name evidence="1" type="ORF">DILT_LOCUS19633</name>
</gene>
<feature type="non-terminal residue" evidence="1">
    <location>
        <position position="95"/>
    </location>
</feature>
<evidence type="ECO:0000313" key="2">
    <source>
        <dbReference type="Proteomes" id="UP000281553"/>
    </source>
</evidence>
<dbReference type="EMBL" id="UYRU01117259">
    <property type="protein sequence ID" value="VDN45533.1"/>
    <property type="molecule type" value="Genomic_DNA"/>
</dbReference>
<protein>
    <submittedName>
        <fullName evidence="1">Uncharacterized protein</fullName>
    </submittedName>
</protein>
<reference evidence="1 2" key="1">
    <citation type="submission" date="2018-11" db="EMBL/GenBank/DDBJ databases">
        <authorList>
            <consortium name="Pathogen Informatics"/>
        </authorList>
    </citation>
    <scope>NUCLEOTIDE SEQUENCE [LARGE SCALE GENOMIC DNA]</scope>
</reference>
<evidence type="ECO:0000313" key="1">
    <source>
        <dbReference type="EMBL" id="VDN45533.1"/>
    </source>
</evidence>
<organism evidence="1 2">
    <name type="scientific">Dibothriocephalus latus</name>
    <name type="common">Fish tapeworm</name>
    <name type="synonym">Diphyllobothrium latum</name>
    <dbReference type="NCBI Taxonomy" id="60516"/>
    <lineage>
        <taxon>Eukaryota</taxon>
        <taxon>Metazoa</taxon>
        <taxon>Spiralia</taxon>
        <taxon>Lophotrochozoa</taxon>
        <taxon>Platyhelminthes</taxon>
        <taxon>Cestoda</taxon>
        <taxon>Eucestoda</taxon>
        <taxon>Diphyllobothriidea</taxon>
        <taxon>Diphyllobothriidae</taxon>
        <taxon>Dibothriocephalus</taxon>
    </lineage>
</organism>
<accession>A0A3P7P5C3</accession>
<dbReference type="Proteomes" id="UP000281553">
    <property type="component" value="Unassembled WGS sequence"/>
</dbReference>
<proteinExistence type="predicted"/>
<keyword evidence="2" id="KW-1185">Reference proteome</keyword>